<proteinExistence type="predicted"/>
<dbReference type="InterPro" id="IPR027417">
    <property type="entry name" value="P-loop_NTPase"/>
</dbReference>
<comment type="caution">
    <text evidence="5">The sequence shown here is derived from an EMBL/GenBank/DDBJ whole genome shotgun (WGS) entry which is preliminary data.</text>
</comment>
<dbReference type="InterPro" id="IPR017871">
    <property type="entry name" value="ABC_transporter-like_CS"/>
</dbReference>
<protein>
    <submittedName>
        <fullName evidence="5">ABC transporter ATP-binding protein</fullName>
    </submittedName>
</protein>
<dbReference type="GO" id="GO:0005524">
    <property type="term" value="F:ATP binding"/>
    <property type="evidence" value="ECO:0007669"/>
    <property type="project" value="UniProtKB-KW"/>
</dbReference>
<gene>
    <name evidence="5" type="ORF">F8154_04680</name>
</gene>
<dbReference type="GO" id="GO:0016887">
    <property type="term" value="F:ATP hydrolysis activity"/>
    <property type="evidence" value="ECO:0007669"/>
    <property type="project" value="InterPro"/>
</dbReference>
<dbReference type="OrthoDB" id="9801958at2"/>
<accession>A0A6I0F150</accession>
<dbReference type="PROSITE" id="PS00211">
    <property type="entry name" value="ABC_TRANSPORTER_1"/>
    <property type="match status" value="1"/>
</dbReference>
<dbReference type="PROSITE" id="PS50893">
    <property type="entry name" value="ABC_TRANSPORTER_2"/>
    <property type="match status" value="1"/>
</dbReference>
<dbReference type="InterPro" id="IPR003439">
    <property type="entry name" value="ABC_transporter-like_ATP-bd"/>
</dbReference>
<evidence type="ECO:0000313" key="5">
    <source>
        <dbReference type="EMBL" id="KAB3536058.1"/>
    </source>
</evidence>
<feature type="domain" description="ABC transporter" evidence="4">
    <location>
        <begin position="26"/>
        <end position="256"/>
    </location>
</feature>
<dbReference type="Gene3D" id="3.40.50.300">
    <property type="entry name" value="P-loop containing nucleotide triphosphate hydrolases"/>
    <property type="match status" value="1"/>
</dbReference>
<dbReference type="InterPro" id="IPR003593">
    <property type="entry name" value="AAA+_ATPase"/>
</dbReference>
<dbReference type="SMART" id="SM00382">
    <property type="entry name" value="AAA"/>
    <property type="match status" value="1"/>
</dbReference>
<dbReference type="PANTHER" id="PTHR42788">
    <property type="entry name" value="TAURINE IMPORT ATP-BINDING PROTEIN-RELATED"/>
    <property type="match status" value="1"/>
</dbReference>
<evidence type="ECO:0000259" key="4">
    <source>
        <dbReference type="PROSITE" id="PS50893"/>
    </source>
</evidence>
<name>A0A6I0F150_9FIRM</name>
<evidence type="ECO:0000256" key="3">
    <source>
        <dbReference type="ARBA" id="ARBA00022840"/>
    </source>
</evidence>
<dbReference type="PANTHER" id="PTHR42788:SF13">
    <property type="entry name" value="ALIPHATIC SULFONATES IMPORT ATP-BINDING PROTEIN SSUB"/>
    <property type="match status" value="1"/>
</dbReference>
<evidence type="ECO:0000256" key="1">
    <source>
        <dbReference type="ARBA" id="ARBA00022448"/>
    </source>
</evidence>
<keyword evidence="2" id="KW-0547">Nucleotide-binding</keyword>
<dbReference type="AlphaFoldDB" id="A0A6I0F150"/>
<keyword evidence="3 5" id="KW-0067">ATP-binding</keyword>
<dbReference type="Proteomes" id="UP000432715">
    <property type="component" value="Unassembled WGS sequence"/>
</dbReference>
<dbReference type="SUPFAM" id="SSF52540">
    <property type="entry name" value="P-loop containing nucleoside triphosphate hydrolases"/>
    <property type="match status" value="1"/>
</dbReference>
<dbReference type="Pfam" id="PF00005">
    <property type="entry name" value="ABC_tran"/>
    <property type="match status" value="1"/>
</dbReference>
<evidence type="ECO:0000256" key="2">
    <source>
        <dbReference type="ARBA" id="ARBA00022741"/>
    </source>
</evidence>
<keyword evidence="1" id="KW-0813">Transport</keyword>
<evidence type="ECO:0000313" key="6">
    <source>
        <dbReference type="Proteomes" id="UP000432715"/>
    </source>
</evidence>
<keyword evidence="6" id="KW-1185">Reference proteome</keyword>
<dbReference type="InterPro" id="IPR050166">
    <property type="entry name" value="ABC_transporter_ATP-bind"/>
</dbReference>
<sequence length="275" mass="31150">MLINSNAKAIELPLQATVASNEKFIVKGLNHRYSVKKDKRIDVLDNIDFTVKEKEFLAIVGPSGCGKSTLLNIMSGLLKPTGGEILLEGEALSSTTKRIGYISQTDTSMPWRTAISNVELGMEIKGVSKKKRREIALKLMQDAVLAGFEKSFPYELSGGMKKRVDIIKVLAIDPEIIFMDEPFGALDVFTREMLQNYILSLWEKTKKTIIFITHDLTEAITLAGRVIILTNRPATVKSEYKIDLPRPRSSFDIRYDKKFIELHKRIWEDLKSEVR</sequence>
<dbReference type="CDD" id="cd03293">
    <property type="entry name" value="ABC_NrtD_SsuB_transporters"/>
    <property type="match status" value="1"/>
</dbReference>
<reference evidence="5 6" key="1">
    <citation type="submission" date="2019-10" db="EMBL/GenBank/DDBJ databases">
        <title>Alkaliphilus serpentinus sp. nov. and Alkaliphilus pronyensis sp. nov., two novel anaerobic alkaliphilic species isolated from the serpentinized-hosted hydrothermal field of the Prony Bay (New Caledonia).</title>
        <authorList>
            <person name="Postec A."/>
        </authorList>
    </citation>
    <scope>NUCLEOTIDE SEQUENCE [LARGE SCALE GENOMIC DNA]</scope>
    <source>
        <strain evidence="5 6">LacV</strain>
    </source>
</reference>
<organism evidence="5 6">
    <name type="scientific">Alkaliphilus pronyensis</name>
    <dbReference type="NCBI Taxonomy" id="1482732"/>
    <lineage>
        <taxon>Bacteria</taxon>
        <taxon>Bacillati</taxon>
        <taxon>Bacillota</taxon>
        <taxon>Clostridia</taxon>
        <taxon>Peptostreptococcales</taxon>
        <taxon>Natronincolaceae</taxon>
        <taxon>Alkaliphilus</taxon>
    </lineage>
</organism>
<dbReference type="EMBL" id="WBZC01000013">
    <property type="protein sequence ID" value="KAB3536058.1"/>
    <property type="molecule type" value="Genomic_DNA"/>
</dbReference>